<keyword evidence="4" id="KW-1185">Reference proteome</keyword>
<dbReference type="EMBL" id="JAAKZW010000049">
    <property type="protein sequence ID" value="NGO76910.1"/>
    <property type="molecule type" value="Genomic_DNA"/>
</dbReference>
<evidence type="ECO:0000256" key="1">
    <source>
        <dbReference type="SAM" id="MobiDB-lite"/>
    </source>
</evidence>
<dbReference type="AlphaFoldDB" id="A0A6G4XJA0"/>
<evidence type="ECO:0008006" key="5">
    <source>
        <dbReference type="Google" id="ProtNLM"/>
    </source>
</evidence>
<gene>
    <name evidence="3" type="ORF">G6045_14740</name>
</gene>
<feature type="compositionally biased region" description="Basic and acidic residues" evidence="1">
    <location>
        <begin position="56"/>
        <end position="69"/>
    </location>
</feature>
<evidence type="ECO:0000313" key="3">
    <source>
        <dbReference type="EMBL" id="NGO76910.1"/>
    </source>
</evidence>
<evidence type="ECO:0000256" key="2">
    <source>
        <dbReference type="SAM" id="SignalP"/>
    </source>
</evidence>
<keyword evidence="2" id="KW-0732">Signal</keyword>
<feature type="signal peptide" evidence="2">
    <location>
        <begin position="1"/>
        <end position="21"/>
    </location>
</feature>
<organism evidence="3 4">
    <name type="scientific">Streptomyces mesophilus</name>
    <dbReference type="NCBI Taxonomy" id="1775132"/>
    <lineage>
        <taxon>Bacteria</taxon>
        <taxon>Bacillati</taxon>
        <taxon>Actinomycetota</taxon>
        <taxon>Actinomycetes</taxon>
        <taxon>Kitasatosporales</taxon>
        <taxon>Streptomycetaceae</taxon>
        <taxon>Streptomyces</taxon>
    </lineage>
</organism>
<accession>A0A6G4XJA0</accession>
<name>A0A6G4XJA0_9ACTN</name>
<dbReference type="PROSITE" id="PS51257">
    <property type="entry name" value="PROKAR_LIPOPROTEIN"/>
    <property type="match status" value="1"/>
</dbReference>
<protein>
    <recommendedName>
        <fullName evidence="5">Lipoprotein</fullName>
    </recommendedName>
</protein>
<comment type="caution">
    <text evidence="3">The sequence shown here is derived from an EMBL/GenBank/DDBJ whole genome shotgun (WGS) entry which is preliminary data.</text>
</comment>
<proteinExistence type="predicted"/>
<feature type="region of interest" description="Disordered" evidence="1">
    <location>
        <begin position="18"/>
        <end position="93"/>
    </location>
</feature>
<sequence length="264" mass="28091">MGRTALLCAAALLLTACSDSGGDGPQASKPPNSPAPSGSQAGDPPEPAPGSTFTPDPDRVPHTRADALRLARKVAASPDQYGPGYTERSPYESDPARWAVLDEKCVWQREPLPKDVLASITTYSELPAAEGKGPVRVSSVVTVHREVDGADWEMARTLEEALRCPDQELRAGERITGLFSEGMSFGQGTNAYADDSISENGEYRSDQLGGPYPYNWSQARIGPVTVASVIKGGKGRSEQELNQAVEQGFSSMVVRAELELGGDK</sequence>
<evidence type="ECO:0000313" key="4">
    <source>
        <dbReference type="Proteomes" id="UP000481109"/>
    </source>
</evidence>
<reference evidence="3 4" key="1">
    <citation type="submission" date="2020-02" db="EMBL/GenBank/DDBJ databases">
        <title>Whole-genome analyses of novel actinobacteria.</title>
        <authorList>
            <person name="Sahin N."/>
            <person name="Tokatli A."/>
        </authorList>
    </citation>
    <scope>NUCLEOTIDE SEQUENCE [LARGE SCALE GENOMIC DNA]</scope>
    <source>
        <strain evidence="3 4">YC504</strain>
    </source>
</reference>
<feature type="chain" id="PRO_5039708745" description="Lipoprotein" evidence="2">
    <location>
        <begin position="22"/>
        <end position="264"/>
    </location>
</feature>
<dbReference type="Proteomes" id="UP000481109">
    <property type="component" value="Unassembled WGS sequence"/>
</dbReference>